<dbReference type="RefSeq" id="WP_154532830.1">
    <property type="nucleotide sequence ID" value="NZ_VULX01000048.1"/>
</dbReference>
<proteinExistence type="predicted"/>
<dbReference type="Proteomes" id="UP000460287">
    <property type="component" value="Unassembled WGS sequence"/>
</dbReference>
<evidence type="ECO:0000313" key="3">
    <source>
        <dbReference type="Proteomes" id="UP000460287"/>
    </source>
</evidence>
<feature type="region of interest" description="Disordered" evidence="1">
    <location>
        <begin position="25"/>
        <end position="52"/>
    </location>
</feature>
<organism evidence="2 3">
    <name type="scientific">Inconstantimicrobium porci</name>
    <dbReference type="NCBI Taxonomy" id="2652291"/>
    <lineage>
        <taxon>Bacteria</taxon>
        <taxon>Bacillati</taxon>
        <taxon>Bacillota</taxon>
        <taxon>Clostridia</taxon>
        <taxon>Eubacteriales</taxon>
        <taxon>Clostridiaceae</taxon>
        <taxon>Inconstantimicrobium</taxon>
    </lineage>
</organism>
<keyword evidence="3" id="KW-1185">Reference proteome</keyword>
<gene>
    <name evidence="2" type="ORF">FYJ33_15315</name>
</gene>
<name>A0A7X2N0W9_9CLOT</name>
<sequence>MSNFKNTKVNLNVSSGVMAAGHIKNRNEIKRERERGIVTSSSSDSNKAYPEIPSFMDKANKRQQAHIKVLNELDDFKLKCDLLAFILK</sequence>
<protein>
    <submittedName>
        <fullName evidence="2">Uncharacterized protein</fullName>
    </submittedName>
</protein>
<feature type="compositionally biased region" description="Basic and acidic residues" evidence="1">
    <location>
        <begin position="25"/>
        <end position="36"/>
    </location>
</feature>
<comment type="caution">
    <text evidence="2">The sequence shown here is derived from an EMBL/GenBank/DDBJ whole genome shotgun (WGS) entry which is preliminary data.</text>
</comment>
<dbReference type="AlphaFoldDB" id="A0A7X2N0W9"/>
<reference evidence="2 3" key="1">
    <citation type="submission" date="2019-08" db="EMBL/GenBank/DDBJ databases">
        <title>In-depth cultivation of the pig gut microbiome towards novel bacterial diversity and tailored functional studies.</title>
        <authorList>
            <person name="Wylensek D."/>
            <person name="Hitch T.C.A."/>
            <person name="Clavel T."/>
        </authorList>
    </citation>
    <scope>NUCLEOTIDE SEQUENCE [LARGE SCALE GENOMIC DNA]</scope>
    <source>
        <strain evidence="2 3">WCA-383-APC-5B</strain>
    </source>
</reference>
<dbReference type="EMBL" id="VULX01000048">
    <property type="protein sequence ID" value="MSR92694.1"/>
    <property type="molecule type" value="Genomic_DNA"/>
</dbReference>
<accession>A0A7X2N0W9</accession>
<evidence type="ECO:0000313" key="2">
    <source>
        <dbReference type="EMBL" id="MSR92694.1"/>
    </source>
</evidence>
<evidence type="ECO:0000256" key="1">
    <source>
        <dbReference type="SAM" id="MobiDB-lite"/>
    </source>
</evidence>